<evidence type="ECO:0000256" key="2">
    <source>
        <dbReference type="ARBA" id="ARBA00022516"/>
    </source>
</evidence>
<dbReference type="GO" id="GO:0004366">
    <property type="term" value="F:glycerol-3-phosphate O-acyltransferase activity"/>
    <property type="evidence" value="ECO:0007669"/>
    <property type="project" value="UniProtKB-EC"/>
</dbReference>
<dbReference type="Pfam" id="PF02660">
    <property type="entry name" value="G3P_acyltransf"/>
    <property type="match status" value="1"/>
</dbReference>
<keyword evidence="7 10" id="KW-0472">Membrane</keyword>
<sequence>MSESEIFFQFSTWLIFLISYLMGSIPFGLLFTRLAKLGDVRTIGSGNIGATNVLRTGNKKIAAFTLLCDMLKGTVVIFVVNLLNPPTENSILVFLAGFFAFLGHLFPIWLKFKGGKGVATYLGICLGFYWPAAIIFILSWIVTFLLTRYSSLSALIAIIITPILTYFSSPYLYGYYMLIAMSIIVIIKHRANISRLFAGKESKIGI</sequence>
<organism evidence="11 12">
    <name type="scientific">Bartonella silvatica</name>
    <dbReference type="NCBI Taxonomy" id="357760"/>
    <lineage>
        <taxon>Bacteria</taxon>
        <taxon>Pseudomonadati</taxon>
        <taxon>Pseudomonadota</taxon>
        <taxon>Alphaproteobacteria</taxon>
        <taxon>Hyphomicrobiales</taxon>
        <taxon>Bartonellaceae</taxon>
        <taxon>Bartonella</taxon>
    </lineage>
</organism>
<dbReference type="RefSeq" id="WP_354190499.1">
    <property type="nucleotide sequence ID" value="NZ_JBEPLI010000018.1"/>
</dbReference>
<dbReference type="EC" id="2.3.1.275" evidence="10"/>
<dbReference type="NCBIfam" id="TIGR00023">
    <property type="entry name" value="glycerol-3-phosphate 1-O-acyltransferase PlsY"/>
    <property type="match status" value="1"/>
</dbReference>
<keyword evidence="2 10" id="KW-0444">Lipid biosynthesis</keyword>
<feature type="transmembrane region" description="Helical" evidence="10">
    <location>
        <begin position="6"/>
        <end position="31"/>
    </location>
</feature>
<comment type="function">
    <text evidence="10">Catalyzes the transfer of an acyl group from acyl-phosphate (acyl-PO(4)) to glycerol-3-phosphate (G3P) to form lysophosphatidic acid (LPA). This enzyme utilizes acyl-phosphate as fatty acyl donor, but not acyl-CoA or acyl-ACP.</text>
</comment>
<evidence type="ECO:0000256" key="8">
    <source>
        <dbReference type="ARBA" id="ARBA00023209"/>
    </source>
</evidence>
<comment type="catalytic activity">
    <reaction evidence="10">
        <text>an acyl phosphate + sn-glycerol 3-phosphate = a 1-acyl-sn-glycero-3-phosphate + phosphate</text>
        <dbReference type="Rhea" id="RHEA:34075"/>
        <dbReference type="ChEBI" id="CHEBI:43474"/>
        <dbReference type="ChEBI" id="CHEBI:57597"/>
        <dbReference type="ChEBI" id="CHEBI:57970"/>
        <dbReference type="ChEBI" id="CHEBI:59918"/>
        <dbReference type="EC" id="2.3.1.275"/>
    </reaction>
</comment>
<keyword evidence="5 10" id="KW-1133">Transmembrane helix</keyword>
<keyword evidence="3 10" id="KW-0808">Transferase</keyword>
<feature type="transmembrane region" description="Helical" evidence="10">
    <location>
        <begin position="89"/>
        <end position="109"/>
    </location>
</feature>
<name>A0ABV2HIB4_9HYPH</name>
<evidence type="ECO:0000256" key="9">
    <source>
        <dbReference type="ARBA" id="ARBA00023264"/>
    </source>
</evidence>
<evidence type="ECO:0000256" key="10">
    <source>
        <dbReference type="HAMAP-Rule" id="MF_01043"/>
    </source>
</evidence>
<feature type="transmembrane region" description="Helical" evidence="10">
    <location>
        <begin position="121"/>
        <end position="142"/>
    </location>
</feature>
<dbReference type="EMBL" id="JBEPLI010000018">
    <property type="protein sequence ID" value="MET3590270.1"/>
    <property type="molecule type" value="Genomic_DNA"/>
</dbReference>
<protein>
    <recommendedName>
        <fullName evidence="10">Glycerol-3-phosphate acyltransferase</fullName>
    </recommendedName>
    <alternativeName>
        <fullName evidence="10">Acyl-PO4 G3P acyltransferase</fullName>
    </alternativeName>
    <alternativeName>
        <fullName evidence="10">Acyl-phosphate--glycerol-3-phosphate acyltransferase</fullName>
    </alternativeName>
    <alternativeName>
        <fullName evidence="10">G3P acyltransferase</fullName>
        <shortName evidence="10">GPAT</shortName>
        <ecNumber evidence="10">2.3.1.275</ecNumber>
    </alternativeName>
    <alternativeName>
        <fullName evidence="10">Lysophosphatidic acid synthase</fullName>
        <shortName evidence="10">LPA synthase</shortName>
    </alternativeName>
</protein>
<gene>
    <name evidence="10" type="primary">plsY</name>
    <name evidence="11" type="ORF">ABID23_001374</name>
</gene>
<keyword evidence="8 10" id="KW-0594">Phospholipid biosynthesis</keyword>
<keyword evidence="6 10" id="KW-0443">Lipid metabolism</keyword>
<evidence type="ECO:0000256" key="4">
    <source>
        <dbReference type="ARBA" id="ARBA00022692"/>
    </source>
</evidence>
<comment type="similarity">
    <text evidence="10">Belongs to the PlsY family.</text>
</comment>
<evidence type="ECO:0000313" key="12">
    <source>
        <dbReference type="Proteomes" id="UP001549086"/>
    </source>
</evidence>
<comment type="subcellular location">
    <subcellularLocation>
        <location evidence="10">Cell membrane</location>
        <topology evidence="10">Multi-pass membrane protein</topology>
    </subcellularLocation>
</comment>
<dbReference type="Proteomes" id="UP001549086">
    <property type="component" value="Unassembled WGS sequence"/>
</dbReference>
<dbReference type="PANTHER" id="PTHR30309:SF0">
    <property type="entry name" value="GLYCEROL-3-PHOSPHATE ACYLTRANSFERASE-RELATED"/>
    <property type="match status" value="1"/>
</dbReference>
<comment type="subunit">
    <text evidence="10">Probably interacts with PlsX.</text>
</comment>
<keyword evidence="1 10" id="KW-1003">Cell membrane</keyword>
<evidence type="ECO:0000256" key="5">
    <source>
        <dbReference type="ARBA" id="ARBA00022989"/>
    </source>
</evidence>
<keyword evidence="12" id="KW-1185">Reference proteome</keyword>
<dbReference type="InterPro" id="IPR003811">
    <property type="entry name" value="G3P_acylTferase_PlsY"/>
</dbReference>
<dbReference type="PANTHER" id="PTHR30309">
    <property type="entry name" value="INNER MEMBRANE PROTEIN YGIH"/>
    <property type="match status" value="1"/>
</dbReference>
<feature type="transmembrane region" description="Helical" evidence="10">
    <location>
        <begin position="61"/>
        <end position="83"/>
    </location>
</feature>
<reference evidence="11 12" key="1">
    <citation type="submission" date="2024-06" db="EMBL/GenBank/DDBJ databases">
        <title>Genomic Encyclopedia of Type Strains, Phase IV (KMG-IV): sequencing the most valuable type-strain genomes for metagenomic binning, comparative biology and taxonomic classification.</title>
        <authorList>
            <person name="Goeker M."/>
        </authorList>
    </citation>
    <scope>NUCLEOTIDE SEQUENCE [LARGE SCALE GENOMIC DNA]</scope>
    <source>
        <strain evidence="11 12">DSM 23649</strain>
    </source>
</reference>
<evidence type="ECO:0000256" key="1">
    <source>
        <dbReference type="ARBA" id="ARBA00022475"/>
    </source>
</evidence>
<keyword evidence="9 10" id="KW-1208">Phospholipid metabolism</keyword>
<dbReference type="HAMAP" id="MF_01043">
    <property type="entry name" value="PlsY"/>
    <property type="match status" value="1"/>
</dbReference>
<keyword evidence="11" id="KW-0012">Acyltransferase</keyword>
<accession>A0ABV2HIB4</accession>
<feature type="transmembrane region" description="Helical" evidence="10">
    <location>
        <begin position="154"/>
        <end position="187"/>
    </location>
</feature>
<comment type="pathway">
    <text evidence="10">Lipid metabolism; phospholipid metabolism.</text>
</comment>
<evidence type="ECO:0000256" key="3">
    <source>
        <dbReference type="ARBA" id="ARBA00022679"/>
    </source>
</evidence>
<comment type="caution">
    <text evidence="11">The sequence shown here is derived from an EMBL/GenBank/DDBJ whole genome shotgun (WGS) entry which is preliminary data.</text>
</comment>
<evidence type="ECO:0000256" key="6">
    <source>
        <dbReference type="ARBA" id="ARBA00023098"/>
    </source>
</evidence>
<dbReference type="SMART" id="SM01207">
    <property type="entry name" value="G3P_acyltransf"/>
    <property type="match status" value="1"/>
</dbReference>
<keyword evidence="4 10" id="KW-0812">Transmembrane</keyword>
<evidence type="ECO:0000313" key="11">
    <source>
        <dbReference type="EMBL" id="MET3590270.1"/>
    </source>
</evidence>
<proteinExistence type="inferred from homology"/>
<evidence type="ECO:0000256" key="7">
    <source>
        <dbReference type="ARBA" id="ARBA00023136"/>
    </source>
</evidence>